<evidence type="ECO:0000256" key="1">
    <source>
        <dbReference type="ARBA" id="ARBA00006438"/>
    </source>
</evidence>
<feature type="coiled-coil region" evidence="3">
    <location>
        <begin position="457"/>
        <end position="484"/>
    </location>
</feature>
<evidence type="ECO:0000259" key="5">
    <source>
        <dbReference type="Pfam" id="PF21674"/>
    </source>
</evidence>
<feature type="non-terminal residue" evidence="6">
    <location>
        <position position="627"/>
    </location>
</feature>
<feature type="domain" description="CCDC22 coiled-coil" evidence="4">
    <location>
        <begin position="128"/>
        <end position="600"/>
    </location>
</feature>
<dbReference type="EMBL" id="NHOQ01000793">
    <property type="protein sequence ID" value="PWA28614.1"/>
    <property type="molecule type" value="Genomic_DNA"/>
</dbReference>
<dbReference type="Pfam" id="PF05667">
    <property type="entry name" value="CCDC22_CC"/>
    <property type="match status" value="1"/>
</dbReference>
<reference evidence="6 7" key="1">
    <citation type="journal article" date="2018" name="G3 (Bethesda)">
        <title>A High-Quality Reference Genome for the Invasive Mosquitofish Gambusia affinis Using a Chicago Library.</title>
        <authorList>
            <person name="Hoffberg S.L."/>
            <person name="Troendle N.J."/>
            <person name="Glenn T.C."/>
            <person name="Mahmud O."/>
            <person name="Louha S."/>
            <person name="Chalopin D."/>
            <person name="Bennetzen J.L."/>
            <person name="Mauricio R."/>
        </authorList>
    </citation>
    <scope>NUCLEOTIDE SEQUENCE [LARGE SCALE GENOMIC DNA]</scope>
    <source>
        <strain evidence="6">NE01/NJP1002.9</strain>
        <tissue evidence="6">Muscle</tissue>
    </source>
</reference>
<sequence>MEEVDKILIHTLRQVGTEVGEDVGRVNQFTSELIVEAVVRCIRVIDPALGEGLPTSLPPGMSARFRVGMSLAQACQDVGYKGEIGYQTFLYSNEPEIRSLLMYLVEKMPRESSEASDQPTGKSAVLHRAIAAAISGQLAVSWVPPNCRLPLHCETQNKAASHSFHVRPLSSPHCTNGQKYLKEVKDYQRDFLLPVTAQLPSQTSMVSSILEQHTSDLSSAQEWDTEWKSQGLLSRLTPQEYRSRKLTRLRKRIEEQLRSAAAPSPESVFSVPRSTSELSDLLHTFRGSAPSDLILTKGSHFTHTQKFTFTQEAAAVPSPVHTGRQSEGDAQLRQQEELAALQQQFQQLCSDVDLMVADMKHMSVTNAQVFDELKQREMENTKNEEKMQVKKKTIDLLPDAGSNLQKLQSQVEASANRVVNLASQWEKHRAPLIEEHRRLKEICSTKDLESSTKLSEINSLHEKIRAATAEAKKKEESYKQLVTELESLPQDASRSAYTQRILEIVGNIKKQKEEITKILSDTKELQKEINSLTGKLDRTFAVTDELVFKDAKKDESVRKSYKYLAALHENCNQLIQTIEDTGTILREIRDLEEQIETENCNKTVTNLERIMDDYKAIRQENSALAAK</sequence>
<dbReference type="STRING" id="33528.ENSGAFP00000019603"/>
<evidence type="ECO:0000256" key="2">
    <source>
        <dbReference type="ARBA" id="ARBA00016694"/>
    </source>
</evidence>
<dbReference type="GO" id="GO:2000060">
    <property type="term" value="P:positive regulation of ubiquitin-dependent protein catabolic process"/>
    <property type="evidence" value="ECO:0007669"/>
    <property type="project" value="TreeGrafter"/>
</dbReference>
<evidence type="ECO:0000313" key="7">
    <source>
        <dbReference type="Proteomes" id="UP000250572"/>
    </source>
</evidence>
<dbReference type="InterPro" id="IPR048348">
    <property type="entry name" value="CCDC22_CC"/>
</dbReference>
<proteinExistence type="inferred from homology"/>
<name>A0A315VYT7_GAMAF</name>
<feature type="domain" description="CCDC22 N-terminal" evidence="5">
    <location>
        <begin position="1"/>
        <end position="109"/>
    </location>
</feature>
<protein>
    <recommendedName>
        <fullName evidence="2">Coiled-coil domain-containing protein 22</fullName>
    </recommendedName>
</protein>
<accession>A0A315VYT7</accession>
<organism evidence="6 7">
    <name type="scientific">Gambusia affinis</name>
    <name type="common">Western mosquitofish</name>
    <name type="synonym">Heterandria affinis</name>
    <dbReference type="NCBI Taxonomy" id="33528"/>
    <lineage>
        <taxon>Eukaryota</taxon>
        <taxon>Metazoa</taxon>
        <taxon>Chordata</taxon>
        <taxon>Craniata</taxon>
        <taxon>Vertebrata</taxon>
        <taxon>Euteleostomi</taxon>
        <taxon>Actinopterygii</taxon>
        <taxon>Neopterygii</taxon>
        <taxon>Teleostei</taxon>
        <taxon>Neoteleostei</taxon>
        <taxon>Acanthomorphata</taxon>
        <taxon>Ovalentaria</taxon>
        <taxon>Atherinomorphae</taxon>
        <taxon>Cyprinodontiformes</taxon>
        <taxon>Poeciliidae</taxon>
        <taxon>Poeciliinae</taxon>
        <taxon>Gambusia</taxon>
    </lineage>
</organism>
<keyword evidence="3" id="KW-0175">Coiled coil</keyword>
<gene>
    <name evidence="6" type="ORF">CCH79_00020099</name>
</gene>
<keyword evidence="7" id="KW-1185">Reference proteome</keyword>
<comment type="similarity">
    <text evidence="1">Belongs to the CCDC22 family.</text>
</comment>
<dbReference type="InterPro" id="IPR048349">
    <property type="entry name" value="CCDC22_N"/>
</dbReference>
<dbReference type="InterPro" id="IPR008530">
    <property type="entry name" value="CCDC22"/>
</dbReference>
<dbReference type="Pfam" id="PF21674">
    <property type="entry name" value="CCDC22_N"/>
    <property type="match status" value="1"/>
</dbReference>
<dbReference type="GO" id="GO:0097602">
    <property type="term" value="F:cullin family protein binding"/>
    <property type="evidence" value="ECO:0007669"/>
    <property type="project" value="TreeGrafter"/>
</dbReference>
<evidence type="ECO:0000256" key="3">
    <source>
        <dbReference type="SAM" id="Coils"/>
    </source>
</evidence>
<evidence type="ECO:0000259" key="4">
    <source>
        <dbReference type="Pfam" id="PF05667"/>
    </source>
</evidence>
<dbReference type="Proteomes" id="UP000250572">
    <property type="component" value="Unassembled WGS sequence"/>
</dbReference>
<comment type="caution">
    <text evidence="6">The sequence shown here is derived from an EMBL/GenBank/DDBJ whole genome shotgun (WGS) entry which is preliminary data.</text>
</comment>
<dbReference type="AlphaFoldDB" id="A0A315VYT7"/>
<evidence type="ECO:0000313" key="6">
    <source>
        <dbReference type="EMBL" id="PWA28614.1"/>
    </source>
</evidence>
<dbReference type="PANTHER" id="PTHR15668:SF4">
    <property type="entry name" value="COILED-COIL DOMAIN-CONTAINING PROTEIN 22"/>
    <property type="match status" value="1"/>
</dbReference>
<dbReference type="PANTHER" id="PTHR15668">
    <property type="entry name" value="JM1 PROTEIN"/>
    <property type="match status" value="1"/>
</dbReference>